<comment type="subcellular location">
    <subcellularLocation>
        <location evidence="1">Membrane</location>
        <topology evidence="1">Multi-pass membrane protein</topology>
    </subcellularLocation>
</comment>
<gene>
    <name evidence="9" type="ORF">BCONGLO52_00070</name>
</gene>
<keyword evidence="6 8" id="KW-0472">Membrane</keyword>
<organism evidence="9 10">
    <name type="scientific">Brachybacterium conglomeratum</name>
    <dbReference type="NCBI Taxonomy" id="47846"/>
    <lineage>
        <taxon>Bacteria</taxon>
        <taxon>Bacillati</taxon>
        <taxon>Actinomycetota</taxon>
        <taxon>Actinomycetes</taxon>
        <taxon>Micrococcales</taxon>
        <taxon>Dermabacteraceae</taxon>
        <taxon>Brachybacterium</taxon>
    </lineage>
</organism>
<keyword evidence="4" id="KW-0125">Carotenoid biosynthesis</keyword>
<evidence type="ECO:0000256" key="5">
    <source>
        <dbReference type="ARBA" id="ARBA00022989"/>
    </source>
</evidence>
<dbReference type="InterPro" id="IPR017825">
    <property type="entry name" value="Lycopene_cyclase_dom"/>
</dbReference>
<keyword evidence="3 8" id="KW-0812">Transmembrane</keyword>
<reference evidence="9" key="1">
    <citation type="submission" date="2022-12" db="EMBL/GenBank/DDBJ databases">
        <title>Reference genome sequencing for broad-spectrum identification of bacterial and archaeal isolates by mass spectrometry.</title>
        <authorList>
            <person name="Sekiguchi Y."/>
            <person name="Tourlousse D.M."/>
        </authorList>
    </citation>
    <scope>NUCLEOTIDE SEQUENCE</scope>
    <source>
        <strain evidence="9">5-2</strain>
    </source>
</reference>
<feature type="transmembrane region" description="Helical" evidence="8">
    <location>
        <begin position="32"/>
        <end position="58"/>
    </location>
</feature>
<evidence type="ECO:0000256" key="1">
    <source>
        <dbReference type="ARBA" id="ARBA00004141"/>
    </source>
</evidence>
<accession>A0ABQ5RB64</accession>
<comment type="pathway">
    <text evidence="2">Carotenoid biosynthesis.</text>
</comment>
<evidence type="ECO:0000313" key="9">
    <source>
        <dbReference type="EMBL" id="GLI29166.1"/>
    </source>
</evidence>
<evidence type="ECO:0000256" key="6">
    <source>
        <dbReference type="ARBA" id="ARBA00023136"/>
    </source>
</evidence>
<name>A0ABQ5RB64_9MICO</name>
<proteinExistence type="predicted"/>
<evidence type="ECO:0000256" key="4">
    <source>
        <dbReference type="ARBA" id="ARBA00022746"/>
    </source>
</evidence>
<dbReference type="EMBL" id="BSDQ01000001">
    <property type="protein sequence ID" value="GLI29166.1"/>
    <property type="molecule type" value="Genomic_DNA"/>
</dbReference>
<feature type="transmembrane region" description="Helical" evidence="8">
    <location>
        <begin position="78"/>
        <end position="99"/>
    </location>
</feature>
<dbReference type="NCBIfam" id="TIGR03462">
    <property type="entry name" value="CarR_dom_SF"/>
    <property type="match status" value="1"/>
</dbReference>
<protein>
    <submittedName>
        <fullName evidence="9">Lycopene cyclase</fullName>
    </submittedName>
</protein>
<keyword evidence="10" id="KW-1185">Reference proteome</keyword>
<evidence type="ECO:0000256" key="7">
    <source>
        <dbReference type="ARBA" id="ARBA00023235"/>
    </source>
</evidence>
<keyword evidence="7" id="KW-0413">Isomerase</keyword>
<dbReference type="Proteomes" id="UP001144451">
    <property type="component" value="Unassembled WGS sequence"/>
</dbReference>
<evidence type="ECO:0000256" key="2">
    <source>
        <dbReference type="ARBA" id="ARBA00004829"/>
    </source>
</evidence>
<sequence>MVYLLCLLTVLGCMVLLDRRFRLALWQAPRRAATVLLAGVALFLAWDLAAIAAGHYRMGDSALMSGIELGPELPLEELVFLVFLCYVTLVVRGLVDLLLGRRRQSPARREES</sequence>
<evidence type="ECO:0000256" key="8">
    <source>
        <dbReference type="SAM" id="Phobius"/>
    </source>
</evidence>
<comment type="caution">
    <text evidence="9">The sequence shown here is derived from an EMBL/GenBank/DDBJ whole genome shotgun (WGS) entry which is preliminary data.</text>
</comment>
<evidence type="ECO:0000256" key="3">
    <source>
        <dbReference type="ARBA" id="ARBA00022692"/>
    </source>
</evidence>
<evidence type="ECO:0000313" key="10">
    <source>
        <dbReference type="Proteomes" id="UP001144451"/>
    </source>
</evidence>
<keyword evidence="5 8" id="KW-1133">Transmembrane helix</keyword>